<dbReference type="EMBL" id="CADCVH010000073">
    <property type="protein sequence ID" value="CAA9460590.1"/>
    <property type="molecule type" value="Genomic_DNA"/>
</dbReference>
<evidence type="ECO:0000256" key="1">
    <source>
        <dbReference type="SAM" id="MobiDB-lite"/>
    </source>
</evidence>
<proteinExistence type="predicted"/>
<feature type="non-terminal residue" evidence="2">
    <location>
        <position position="56"/>
    </location>
</feature>
<accession>A0A6J4R8Q3</accession>
<protein>
    <submittedName>
        <fullName evidence="2">Uncharacterized protein</fullName>
    </submittedName>
</protein>
<organism evidence="2">
    <name type="scientific">uncultured Rubrobacteraceae bacterium</name>
    <dbReference type="NCBI Taxonomy" id="349277"/>
    <lineage>
        <taxon>Bacteria</taxon>
        <taxon>Bacillati</taxon>
        <taxon>Actinomycetota</taxon>
        <taxon>Rubrobacteria</taxon>
        <taxon>Rubrobacterales</taxon>
        <taxon>Rubrobacteraceae</taxon>
        <taxon>environmental samples</taxon>
    </lineage>
</organism>
<feature type="compositionally biased region" description="Low complexity" evidence="1">
    <location>
        <begin position="17"/>
        <end position="35"/>
    </location>
</feature>
<dbReference type="AlphaFoldDB" id="A0A6J4R8Q3"/>
<feature type="compositionally biased region" description="Basic and acidic residues" evidence="1">
    <location>
        <begin position="1"/>
        <end position="16"/>
    </location>
</feature>
<name>A0A6J4R8Q3_9ACTN</name>
<sequence length="56" mass="5753">DRPPGRGTQRPREGGRRTPAGAGRAQVRRAQGGVAPQPPHHAGRGREGPTPEGAAV</sequence>
<reference evidence="2" key="1">
    <citation type="submission" date="2020-02" db="EMBL/GenBank/DDBJ databases">
        <authorList>
            <person name="Meier V. D."/>
        </authorList>
    </citation>
    <scope>NUCLEOTIDE SEQUENCE</scope>
    <source>
        <strain evidence="2">AVDCRST_MAG02</strain>
    </source>
</reference>
<feature type="non-terminal residue" evidence="2">
    <location>
        <position position="1"/>
    </location>
</feature>
<feature type="region of interest" description="Disordered" evidence="1">
    <location>
        <begin position="1"/>
        <end position="56"/>
    </location>
</feature>
<gene>
    <name evidence="2" type="ORF">AVDCRST_MAG02-2244</name>
</gene>
<evidence type="ECO:0000313" key="2">
    <source>
        <dbReference type="EMBL" id="CAA9460590.1"/>
    </source>
</evidence>